<comment type="caution">
    <text evidence="1">The sequence shown here is derived from an EMBL/GenBank/DDBJ whole genome shotgun (WGS) entry which is preliminary data.</text>
</comment>
<sequence length="58" mass="6607">MDALRLPHAWSAHKEVRLVIGDGTVNKAHIIYSLTREPGTCLLLRQLPIFILEIATWQ</sequence>
<dbReference type="AlphaFoldDB" id="A0A4Y2NR25"/>
<name>A0A4Y2NR25_ARAVE</name>
<dbReference type="EMBL" id="BGPR01129172">
    <property type="protein sequence ID" value="GBN41434.1"/>
    <property type="molecule type" value="Genomic_DNA"/>
</dbReference>
<reference evidence="1 2" key="1">
    <citation type="journal article" date="2019" name="Sci. Rep.">
        <title>Orb-weaving spider Araneus ventricosus genome elucidates the spidroin gene catalogue.</title>
        <authorList>
            <person name="Kono N."/>
            <person name="Nakamura H."/>
            <person name="Ohtoshi R."/>
            <person name="Moran D.A.P."/>
            <person name="Shinohara A."/>
            <person name="Yoshida Y."/>
            <person name="Fujiwara M."/>
            <person name="Mori M."/>
            <person name="Tomita M."/>
            <person name="Arakawa K."/>
        </authorList>
    </citation>
    <scope>NUCLEOTIDE SEQUENCE [LARGE SCALE GENOMIC DNA]</scope>
</reference>
<evidence type="ECO:0000313" key="1">
    <source>
        <dbReference type="EMBL" id="GBN41434.1"/>
    </source>
</evidence>
<gene>
    <name evidence="1" type="ORF">AVEN_271213_1</name>
</gene>
<keyword evidence="2" id="KW-1185">Reference proteome</keyword>
<accession>A0A4Y2NR25</accession>
<evidence type="ECO:0000313" key="2">
    <source>
        <dbReference type="Proteomes" id="UP000499080"/>
    </source>
</evidence>
<feature type="non-terminal residue" evidence="1">
    <location>
        <position position="58"/>
    </location>
</feature>
<protein>
    <submittedName>
        <fullName evidence="1">Uncharacterized protein</fullName>
    </submittedName>
</protein>
<organism evidence="1 2">
    <name type="scientific">Araneus ventricosus</name>
    <name type="common">Orbweaver spider</name>
    <name type="synonym">Epeira ventricosa</name>
    <dbReference type="NCBI Taxonomy" id="182803"/>
    <lineage>
        <taxon>Eukaryota</taxon>
        <taxon>Metazoa</taxon>
        <taxon>Ecdysozoa</taxon>
        <taxon>Arthropoda</taxon>
        <taxon>Chelicerata</taxon>
        <taxon>Arachnida</taxon>
        <taxon>Araneae</taxon>
        <taxon>Araneomorphae</taxon>
        <taxon>Entelegynae</taxon>
        <taxon>Araneoidea</taxon>
        <taxon>Araneidae</taxon>
        <taxon>Araneus</taxon>
    </lineage>
</organism>
<dbReference type="Proteomes" id="UP000499080">
    <property type="component" value="Unassembled WGS sequence"/>
</dbReference>
<proteinExistence type="predicted"/>